<protein>
    <submittedName>
        <fullName evidence="6">LysR family transcriptional regulator</fullName>
    </submittedName>
</protein>
<proteinExistence type="inferred from homology"/>
<accession>A0A084JP73</accession>
<dbReference type="GO" id="GO:0003700">
    <property type="term" value="F:DNA-binding transcription factor activity"/>
    <property type="evidence" value="ECO:0007669"/>
    <property type="project" value="InterPro"/>
</dbReference>
<dbReference type="Pfam" id="PF03466">
    <property type="entry name" value="LysR_substrate"/>
    <property type="match status" value="1"/>
</dbReference>
<dbReference type="RefSeq" id="WP_038280038.1">
    <property type="nucleotide sequence ID" value="NZ_JPME01000010.1"/>
</dbReference>
<evidence type="ECO:0000256" key="3">
    <source>
        <dbReference type="ARBA" id="ARBA00023125"/>
    </source>
</evidence>
<evidence type="ECO:0000256" key="1">
    <source>
        <dbReference type="ARBA" id="ARBA00009437"/>
    </source>
</evidence>
<dbReference type="PROSITE" id="PS50931">
    <property type="entry name" value="HTH_LYSR"/>
    <property type="match status" value="1"/>
</dbReference>
<name>A0A084JP73_9FIRM</name>
<feature type="domain" description="HTH lysR-type" evidence="5">
    <location>
        <begin position="1"/>
        <end position="58"/>
    </location>
</feature>
<evidence type="ECO:0000256" key="2">
    <source>
        <dbReference type="ARBA" id="ARBA00023015"/>
    </source>
</evidence>
<dbReference type="SUPFAM" id="SSF46785">
    <property type="entry name" value="Winged helix' DNA-binding domain"/>
    <property type="match status" value="1"/>
</dbReference>
<dbReference type="FunFam" id="1.10.10.10:FF:000001">
    <property type="entry name" value="LysR family transcriptional regulator"/>
    <property type="match status" value="1"/>
</dbReference>
<gene>
    <name evidence="6" type="ORF">IO98_08480</name>
</gene>
<dbReference type="InterPro" id="IPR005119">
    <property type="entry name" value="LysR_subst-bd"/>
</dbReference>
<evidence type="ECO:0000256" key="4">
    <source>
        <dbReference type="ARBA" id="ARBA00023163"/>
    </source>
</evidence>
<keyword evidence="2" id="KW-0805">Transcription regulation</keyword>
<dbReference type="AlphaFoldDB" id="A0A084JP73"/>
<comment type="caution">
    <text evidence="6">The sequence shown here is derived from an EMBL/GenBank/DDBJ whole genome shotgun (WGS) entry which is preliminary data.</text>
</comment>
<dbReference type="STRING" id="29354.IO98_08480"/>
<dbReference type="OrthoDB" id="9803714at2"/>
<dbReference type="PRINTS" id="PR00039">
    <property type="entry name" value="HTHLYSR"/>
</dbReference>
<dbReference type="Pfam" id="PF00126">
    <property type="entry name" value="HTH_1"/>
    <property type="match status" value="1"/>
</dbReference>
<evidence type="ECO:0000313" key="6">
    <source>
        <dbReference type="EMBL" id="KEZ90757.1"/>
    </source>
</evidence>
<reference evidence="6 7" key="1">
    <citation type="submission" date="2014-07" db="EMBL/GenBank/DDBJ databases">
        <title>Draft genome of Clostridium celerecrescens 152B isolated from sediments associated with methane hydrate from Krishna Godavari basin.</title>
        <authorList>
            <person name="Honkalas V.S."/>
            <person name="Dabir A.P."/>
            <person name="Arora P."/>
            <person name="Dhakephalkar P.K."/>
        </authorList>
    </citation>
    <scope>NUCLEOTIDE SEQUENCE [LARGE SCALE GENOMIC DNA]</scope>
    <source>
        <strain evidence="6 7">152B</strain>
    </source>
</reference>
<evidence type="ECO:0000259" key="5">
    <source>
        <dbReference type="PROSITE" id="PS50931"/>
    </source>
</evidence>
<keyword evidence="3" id="KW-0238">DNA-binding</keyword>
<dbReference type="Gene3D" id="3.40.190.10">
    <property type="entry name" value="Periplasmic binding protein-like II"/>
    <property type="match status" value="2"/>
</dbReference>
<evidence type="ECO:0000313" key="7">
    <source>
        <dbReference type="Proteomes" id="UP000028525"/>
    </source>
</evidence>
<keyword evidence="4" id="KW-0804">Transcription</keyword>
<dbReference type="GO" id="GO:0003677">
    <property type="term" value="F:DNA binding"/>
    <property type="evidence" value="ECO:0007669"/>
    <property type="project" value="UniProtKB-KW"/>
</dbReference>
<dbReference type="Proteomes" id="UP000028525">
    <property type="component" value="Unassembled WGS sequence"/>
</dbReference>
<sequence>MTLQQLRYAICIANQKSMNKAAAELFITQPSLSSTIRDLEEEIGLKLFLRSNRGIVITPEGEEFLGYARQMLEQYRQMEERFVKKEKFKKKFSVSMQHYTFAVQAFIHMAKEFGMDDYEFAVHETKTYEVIENVRNQKSELGILYLNDFNQKAIEKIFYDNELEFVELFQCGIYVFLWKGNPLAEKELIEFEDLKNYPCLSFEQGNNNSFYLAEEVFSTYEYKQIIKADDRATLLNLMVGLNGYTLCSGIICEDLNGDEYRAIPLNTDDKMRIGYIKKKKMPLSILGKKYIAELIRLKEKHLST</sequence>
<dbReference type="EMBL" id="JPME01000010">
    <property type="protein sequence ID" value="KEZ90757.1"/>
    <property type="molecule type" value="Genomic_DNA"/>
</dbReference>
<dbReference type="GO" id="GO:0032993">
    <property type="term" value="C:protein-DNA complex"/>
    <property type="evidence" value="ECO:0007669"/>
    <property type="project" value="TreeGrafter"/>
</dbReference>
<dbReference type="InterPro" id="IPR000847">
    <property type="entry name" value="LysR_HTH_N"/>
</dbReference>
<dbReference type="InterPro" id="IPR036390">
    <property type="entry name" value="WH_DNA-bd_sf"/>
</dbReference>
<dbReference type="Gene3D" id="1.10.10.10">
    <property type="entry name" value="Winged helix-like DNA-binding domain superfamily/Winged helix DNA-binding domain"/>
    <property type="match status" value="1"/>
</dbReference>
<dbReference type="PANTHER" id="PTHR30346">
    <property type="entry name" value="TRANSCRIPTIONAL DUAL REGULATOR HCAR-RELATED"/>
    <property type="match status" value="1"/>
</dbReference>
<dbReference type="CDD" id="cd05466">
    <property type="entry name" value="PBP2_LTTR_substrate"/>
    <property type="match status" value="1"/>
</dbReference>
<organism evidence="6 7">
    <name type="scientific">Lacrimispora celerecrescens</name>
    <dbReference type="NCBI Taxonomy" id="29354"/>
    <lineage>
        <taxon>Bacteria</taxon>
        <taxon>Bacillati</taxon>
        <taxon>Bacillota</taxon>
        <taxon>Clostridia</taxon>
        <taxon>Lachnospirales</taxon>
        <taxon>Lachnospiraceae</taxon>
        <taxon>Lacrimispora</taxon>
    </lineage>
</organism>
<dbReference type="InterPro" id="IPR036388">
    <property type="entry name" value="WH-like_DNA-bd_sf"/>
</dbReference>
<keyword evidence="7" id="KW-1185">Reference proteome</keyword>
<dbReference type="SUPFAM" id="SSF53850">
    <property type="entry name" value="Periplasmic binding protein-like II"/>
    <property type="match status" value="1"/>
</dbReference>
<dbReference type="PANTHER" id="PTHR30346:SF0">
    <property type="entry name" value="HCA OPERON TRANSCRIPTIONAL ACTIVATOR HCAR"/>
    <property type="match status" value="1"/>
</dbReference>
<comment type="similarity">
    <text evidence="1">Belongs to the LysR transcriptional regulatory family.</text>
</comment>